<dbReference type="Pfam" id="PF14059">
    <property type="entry name" value="DUF4251"/>
    <property type="match status" value="1"/>
</dbReference>
<name>A0ABU7H0W7_9SPHI</name>
<dbReference type="Proteomes" id="UP001337681">
    <property type="component" value="Unassembled WGS sequence"/>
</dbReference>
<gene>
    <name evidence="2" type="ORF">VRU49_01975</name>
</gene>
<accession>A0ABU7H0W7</accession>
<sequence>MKKLFLIILVFIGAQSVFAQNEINLEEIINSKKFIFQARSAYPQNSYDITEILRRIPGSVSSSKIDLDPNIYNVKFNSNEINAYLPYYGRSFSGNNGLNEGGNKFISNKFSENIKKNKKGVYHINYQIKDVFSTREIILEIQPNGNSILFINSMNRESISYDGIIKAIKE</sequence>
<organism evidence="2 3">
    <name type="scientific">Pedobacter flavus</name>
    <dbReference type="NCBI Taxonomy" id="3113906"/>
    <lineage>
        <taxon>Bacteria</taxon>
        <taxon>Pseudomonadati</taxon>
        <taxon>Bacteroidota</taxon>
        <taxon>Sphingobacteriia</taxon>
        <taxon>Sphingobacteriales</taxon>
        <taxon>Sphingobacteriaceae</taxon>
        <taxon>Pedobacter</taxon>
    </lineage>
</organism>
<dbReference type="InterPro" id="IPR025347">
    <property type="entry name" value="DUF4251"/>
</dbReference>
<evidence type="ECO:0000256" key="1">
    <source>
        <dbReference type="SAM" id="SignalP"/>
    </source>
</evidence>
<comment type="caution">
    <text evidence="2">The sequence shown here is derived from an EMBL/GenBank/DDBJ whole genome shotgun (WGS) entry which is preliminary data.</text>
</comment>
<evidence type="ECO:0000313" key="2">
    <source>
        <dbReference type="EMBL" id="MEE1884176.1"/>
    </source>
</evidence>
<dbReference type="EMBL" id="JAZDQU010000001">
    <property type="protein sequence ID" value="MEE1884176.1"/>
    <property type="molecule type" value="Genomic_DNA"/>
</dbReference>
<dbReference type="Gene3D" id="2.40.128.410">
    <property type="match status" value="1"/>
</dbReference>
<keyword evidence="3" id="KW-1185">Reference proteome</keyword>
<reference evidence="2 3" key="1">
    <citation type="submission" date="2024-01" db="EMBL/GenBank/DDBJ databases">
        <title>Pedobacter sp. nov., isolated from oil-contaminated soil.</title>
        <authorList>
            <person name="Le N.T.T."/>
        </authorList>
    </citation>
    <scope>NUCLEOTIDE SEQUENCE [LARGE SCALE GENOMIC DNA]</scope>
    <source>
        <strain evidence="2 3">VNH31</strain>
    </source>
</reference>
<evidence type="ECO:0000313" key="3">
    <source>
        <dbReference type="Proteomes" id="UP001337681"/>
    </source>
</evidence>
<proteinExistence type="predicted"/>
<dbReference type="RefSeq" id="WP_330145094.1">
    <property type="nucleotide sequence ID" value="NZ_JAZDQU010000001.1"/>
</dbReference>
<feature type="signal peptide" evidence="1">
    <location>
        <begin position="1"/>
        <end position="19"/>
    </location>
</feature>
<keyword evidence="1" id="KW-0732">Signal</keyword>
<feature type="chain" id="PRO_5047141777" evidence="1">
    <location>
        <begin position="20"/>
        <end position="170"/>
    </location>
</feature>
<protein>
    <submittedName>
        <fullName evidence="2">DUF4251 domain-containing protein</fullName>
    </submittedName>
</protein>